<evidence type="ECO:0000256" key="2">
    <source>
        <dbReference type="ARBA" id="ARBA00023180"/>
    </source>
</evidence>
<evidence type="ECO:0000313" key="4">
    <source>
        <dbReference type="WBParaSite" id="MCU_011877-RA"/>
    </source>
</evidence>
<protein>
    <submittedName>
        <fullName evidence="4">Protein sleepless</fullName>
    </submittedName>
</protein>
<dbReference type="InterPro" id="IPR050975">
    <property type="entry name" value="Sleep_regulator"/>
</dbReference>
<keyword evidence="1 3" id="KW-0732">Signal</keyword>
<name>A0A5K3FV82_MESCO</name>
<feature type="chain" id="PRO_5024286079" evidence="3">
    <location>
        <begin position="18"/>
        <end position="138"/>
    </location>
</feature>
<dbReference type="GO" id="GO:0032222">
    <property type="term" value="P:regulation of synaptic transmission, cholinergic"/>
    <property type="evidence" value="ECO:0007669"/>
    <property type="project" value="InterPro"/>
</dbReference>
<dbReference type="Pfam" id="PF17064">
    <property type="entry name" value="QVR"/>
    <property type="match status" value="1"/>
</dbReference>
<evidence type="ECO:0000256" key="3">
    <source>
        <dbReference type="SAM" id="SignalP"/>
    </source>
</evidence>
<feature type="signal peptide" evidence="3">
    <location>
        <begin position="1"/>
        <end position="17"/>
    </location>
</feature>
<dbReference type="PANTHER" id="PTHR33562:SF18">
    <property type="entry name" value="BOUDIN-RELATED"/>
    <property type="match status" value="1"/>
</dbReference>
<evidence type="ECO:0000256" key="1">
    <source>
        <dbReference type="ARBA" id="ARBA00022729"/>
    </source>
</evidence>
<dbReference type="PANTHER" id="PTHR33562">
    <property type="entry name" value="ATILLA, ISOFORM B-RELATED-RELATED"/>
    <property type="match status" value="1"/>
</dbReference>
<dbReference type="CDD" id="cd23590">
    <property type="entry name" value="TFP_LU_ECD_Bou"/>
    <property type="match status" value="1"/>
</dbReference>
<organism evidence="4">
    <name type="scientific">Mesocestoides corti</name>
    <name type="common">Flatworm</name>
    <dbReference type="NCBI Taxonomy" id="53468"/>
    <lineage>
        <taxon>Eukaryota</taxon>
        <taxon>Metazoa</taxon>
        <taxon>Spiralia</taxon>
        <taxon>Lophotrochozoa</taxon>
        <taxon>Platyhelminthes</taxon>
        <taxon>Cestoda</taxon>
        <taxon>Eucestoda</taxon>
        <taxon>Cyclophyllidea</taxon>
        <taxon>Mesocestoididae</taxon>
        <taxon>Mesocestoides</taxon>
    </lineage>
</organism>
<sequence length="138" mass="15416">MLLLFSLLVMYAPPIECLQCYICNSSVSPGCLDSEFKSHVLSTNLQPSFCNARDAMYCIKTTTIYGAIMGTTRFCSGKDLGNQCQYVDFPDHDRIYRACVFTCEGDACNQSQTSSPSAPVFLILILVFVFQNLEDIIY</sequence>
<proteinExistence type="predicted"/>
<reference evidence="4" key="1">
    <citation type="submission" date="2019-11" db="UniProtKB">
        <authorList>
            <consortium name="WormBaseParasite"/>
        </authorList>
    </citation>
    <scope>IDENTIFICATION</scope>
</reference>
<dbReference type="AlphaFoldDB" id="A0A5K3FV82"/>
<dbReference type="GO" id="GO:0030431">
    <property type="term" value="P:sleep"/>
    <property type="evidence" value="ECO:0007669"/>
    <property type="project" value="InterPro"/>
</dbReference>
<keyword evidence="2" id="KW-0325">Glycoprotein</keyword>
<accession>A0A5K3FV82</accession>
<dbReference type="WBParaSite" id="MCU_011877-RA">
    <property type="protein sequence ID" value="MCU_011877-RA"/>
    <property type="gene ID" value="MCU_011877"/>
</dbReference>
<dbReference type="InterPro" id="IPR031424">
    <property type="entry name" value="QVR-like"/>
</dbReference>